<sequence>MATAQRMNARPSAWLVSLLTVALIAGCGGGGGGGNDSGTDSATSTAQSGNGASDTTATPVAEAGAPQATGNMATDGFNWFNFRRQQMGLSTLSRNGQIDTAALNHSNYQALNNTITHDEINGRRGFTGANVLDRLRAAQYSVPESNYAYGEVISSTPDTNGVNAAEDLIAAIYHRFVIFEPKFLEVGAASTTAGSGYTYFTTNFATRTLNRNGLGDGRLVIYPFRDQQNLPTVFFSDQEQPDPVPDRNEVGYPVSVHADITSTLTVQSFTINPRGGAALATRLLRKETDAEIGEPSVAAIIPLAVLRPRTVYDVRFVGTVDDVPVNLSWSFTTR</sequence>
<dbReference type="Proteomes" id="UP001158049">
    <property type="component" value="Unassembled WGS sequence"/>
</dbReference>
<feature type="region of interest" description="Disordered" evidence="1">
    <location>
        <begin position="33"/>
        <end position="58"/>
    </location>
</feature>
<keyword evidence="4" id="KW-1185">Reference proteome</keyword>
<dbReference type="InterPro" id="IPR035940">
    <property type="entry name" value="CAP_sf"/>
</dbReference>
<evidence type="ECO:0000256" key="1">
    <source>
        <dbReference type="SAM" id="MobiDB-lite"/>
    </source>
</evidence>
<accession>A0ABY1QAC4</accession>
<evidence type="ECO:0000259" key="2">
    <source>
        <dbReference type="Pfam" id="PF00188"/>
    </source>
</evidence>
<feature type="domain" description="SCP" evidence="2">
    <location>
        <begin position="80"/>
        <end position="204"/>
    </location>
</feature>
<feature type="compositionally biased region" description="Low complexity" evidence="1">
    <location>
        <begin position="37"/>
        <end position="49"/>
    </location>
</feature>
<name>A0ABY1QAC4_9BURK</name>
<organism evidence="3 4">
    <name type="scientific">Noviherbaspirillum suwonense</name>
    <dbReference type="NCBI Taxonomy" id="1224511"/>
    <lineage>
        <taxon>Bacteria</taxon>
        <taxon>Pseudomonadati</taxon>
        <taxon>Pseudomonadota</taxon>
        <taxon>Betaproteobacteria</taxon>
        <taxon>Burkholderiales</taxon>
        <taxon>Oxalobacteraceae</taxon>
        <taxon>Noviherbaspirillum</taxon>
    </lineage>
</organism>
<evidence type="ECO:0000313" key="3">
    <source>
        <dbReference type="EMBL" id="SMP64900.1"/>
    </source>
</evidence>
<protein>
    <submittedName>
        <fullName evidence="3">Uncharacterized conserved protein YkwD, contains CAP (CSP/antigen 5/PR1) domain</fullName>
    </submittedName>
</protein>
<dbReference type="RefSeq" id="WP_283442957.1">
    <property type="nucleotide sequence ID" value="NZ_FXUL01000010.1"/>
</dbReference>
<dbReference type="PANTHER" id="PTHR31157:SF1">
    <property type="entry name" value="SCP DOMAIN-CONTAINING PROTEIN"/>
    <property type="match status" value="1"/>
</dbReference>
<dbReference type="PROSITE" id="PS51257">
    <property type="entry name" value="PROKAR_LIPOPROTEIN"/>
    <property type="match status" value="1"/>
</dbReference>
<dbReference type="Pfam" id="PF00188">
    <property type="entry name" value="CAP"/>
    <property type="match status" value="1"/>
</dbReference>
<dbReference type="InterPro" id="IPR014044">
    <property type="entry name" value="CAP_dom"/>
</dbReference>
<evidence type="ECO:0000313" key="4">
    <source>
        <dbReference type="Proteomes" id="UP001158049"/>
    </source>
</evidence>
<comment type="caution">
    <text evidence="3">The sequence shown here is derived from an EMBL/GenBank/DDBJ whole genome shotgun (WGS) entry which is preliminary data.</text>
</comment>
<proteinExistence type="predicted"/>
<dbReference type="EMBL" id="FXUL01000010">
    <property type="protein sequence ID" value="SMP64900.1"/>
    <property type="molecule type" value="Genomic_DNA"/>
</dbReference>
<reference evidence="3 4" key="1">
    <citation type="submission" date="2017-05" db="EMBL/GenBank/DDBJ databases">
        <authorList>
            <person name="Varghese N."/>
            <person name="Submissions S."/>
        </authorList>
    </citation>
    <scope>NUCLEOTIDE SEQUENCE [LARGE SCALE GENOMIC DNA]</scope>
    <source>
        <strain evidence="3 4">DSM 26001</strain>
    </source>
</reference>
<dbReference type="CDD" id="cd05379">
    <property type="entry name" value="CAP_bacterial"/>
    <property type="match status" value="1"/>
</dbReference>
<dbReference type="PANTHER" id="PTHR31157">
    <property type="entry name" value="SCP DOMAIN-CONTAINING PROTEIN"/>
    <property type="match status" value="1"/>
</dbReference>
<gene>
    <name evidence="3" type="ORF">SAMN06295970_110116</name>
</gene>
<dbReference type="Gene3D" id="3.40.33.10">
    <property type="entry name" value="CAP"/>
    <property type="match status" value="1"/>
</dbReference>
<dbReference type="SUPFAM" id="SSF55797">
    <property type="entry name" value="PR-1-like"/>
    <property type="match status" value="1"/>
</dbReference>